<proteinExistence type="predicted"/>
<evidence type="ECO:0000313" key="1">
    <source>
        <dbReference type="EMBL" id="KKK93136.1"/>
    </source>
</evidence>
<dbReference type="EMBL" id="LAZR01047902">
    <property type="protein sequence ID" value="KKK93136.1"/>
    <property type="molecule type" value="Genomic_DNA"/>
</dbReference>
<comment type="caution">
    <text evidence="1">The sequence shown here is derived from an EMBL/GenBank/DDBJ whole genome shotgun (WGS) entry which is preliminary data.</text>
</comment>
<dbReference type="AlphaFoldDB" id="A0A0F9C8V9"/>
<name>A0A0F9C8V9_9ZZZZ</name>
<accession>A0A0F9C8V9</accession>
<dbReference type="Gene3D" id="3.40.1350.10">
    <property type="match status" value="1"/>
</dbReference>
<evidence type="ECO:0008006" key="2">
    <source>
        <dbReference type="Google" id="ProtNLM"/>
    </source>
</evidence>
<dbReference type="InterPro" id="IPR011856">
    <property type="entry name" value="tRNA_endonuc-like_dom_sf"/>
</dbReference>
<gene>
    <name evidence="1" type="ORF">LCGC14_2695900</name>
</gene>
<reference evidence="1" key="1">
    <citation type="journal article" date="2015" name="Nature">
        <title>Complex archaea that bridge the gap between prokaryotes and eukaryotes.</title>
        <authorList>
            <person name="Spang A."/>
            <person name="Saw J.H."/>
            <person name="Jorgensen S.L."/>
            <person name="Zaremba-Niedzwiedzka K."/>
            <person name="Martijn J."/>
            <person name="Lind A.E."/>
            <person name="van Eijk R."/>
            <person name="Schleper C."/>
            <person name="Guy L."/>
            <person name="Ettema T.J."/>
        </authorList>
    </citation>
    <scope>NUCLEOTIDE SEQUENCE</scope>
</reference>
<organism evidence="1">
    <name type="scientific">marine sediment metagenome</name>
    <dbReference type="NCBI Taxonomy" id="412755"/>
    <lineage>
        <taxon>unclassified sequences</taxon>
        <taxon>metagenomes</taxon>
        <taxon>ecological metagenomes</taxon>
    </lineage>
</organism>
<sequence length="136" mass="15138">MIMGGMIGNKIGLAGEFRVMSELLLRGHNPAKSYLNSGADIILENGLRIEVKSSHKTSRMPRPSYLFTLKGGARDKRQNLSDCDFVIFWCIDDDCFLIIPTSVVTTTVLGISNPSHGKYAQYNDRWDLLLEQAGES</sequence>
<protein>
    <recommendedName>
        <fullName evidence="2">PD(D/E)XK endonuclease domain-containing protein</fullName>
    </recommendedName>
</protein>
<dbReference type="GO" id="GO:0003676">
    <property type="term" value="F:nucleic acid binding"/>
    <property type="evidence" value="ECO:0007669"/>
    <property type="project" value="InterPro"/>
</dbReference>